<dbReference type="Proteomes" id="UP000744769">
    <property type="component" value="Unassembled WGS sequence"/>
</dbReference>
<dbReference type="RefSeq" id="WP_166197465.1">
    <property type="nucleotide sequence ID" value="NZ_JAAOIV010000010.1"/>
</dbReference>
<gene>
    <name evidence="1" type="ORF">G9U51_13585</name>
</gene>
<comment type="caution">
    <text evidence="1">The sequence shown here is derived from an EMBL/GenBank/DDBJ whole genome shotgun (WGS) entry which is preliminary data.</text>
</comment>
<dbReference type="AlphaFoldDB" id="A0A967EFP0"/>
<evidence type="ECO:0000313" key="2">
    <source>
        <dbReference type="Proteomes" id="UP000744769"/>
    </source>
</evidence>
<keyword evidence="2" id="KW-1185">Reference proteome</keyword>
<accession>A0A967EFP0</accession>
<protein>
    <submittedName>
        <fullName evidence="1">Uncharacterized protein</fullName>
    </submittedName>
</protein>
<evidence type="ECO:0000313" key="1">
    <source>
        <dbReference type="EMBL" id="NHN56806.1"/>
    </source>
</evidence>
<organism evidence="1 2">
    <name type="scientific">Metallococcus carri</name>
    <dbReference type="NCBI Taxonomy" id="1656884"/>
    <lineage>
        <taxon>Bacteria</taxon>
        <taxon>Bacillati</taxon>
        <taxon>Actinomycetota</taxon>
        <taxon>Actinomycetes</taxon>
        <taxon>Micrococcales</taxon>
        <taxon>Dermacoccaceae</taxon>
        <taxon>Metallococcus</taxon>
    </lineage>
</organism>
<name>A0A967EFP0_9MICO</name>
<dbReference type="EMBL" id="JAAOIV010000010">
    <property type="protein sequence ID" value="NHN56806.1"/>
    <property type="molecule type" value="Genomic_DNA"/>
</dbReference>
<proteinExistence type="predicted"/>
<reference evidence="1" key="1">
    <citation type="submission" date="2020-03" db="EMBL/GenBank/DDBJ databases">
        <title>Draft sequencing of Calidifontibacter sp. DB0510.</title>
        <authorList>
            <person name="Kim D.-U."/>
        </authorList>
    </citation>
    <scope>NUCLEOTIDE SEQUENCE</scope>
    <source>
        <strain evidence="1">DB0510</strain>
    </source>
</reference>
<sequence>MGLEVAEADLDLVRVAVGGVAGGVVGRLLVTTSVVGCADVKVGVAAG</sequence>